<keyword evidence="1" id="KW-0472">Membrane</keyword>
<accession>A0A225WCQ9</accession>
<name>A0A225WCQ9_9STRA</name>
<proteinExistence type="predicted"/>
<keyword evidence="1" id="KW-1133">Transmembrane helix</keyword>
<feature type="transmembrane region" description="Helical" evidence="1">
    <location>
        <begin position="120"/>
        <end position="144"/>
    </location>
</feature>
<comment type="caution">
    <text evidence="2">The sequence shown here is derived from an EMBL/GenBank/DDBJ whole genome shotgun (WGS) entry which is preliminary data.</text>
</comment>
<sequence length="232" mass="25975">MTDWYIDNIYLLAIIFGCSPLVFISSFIVINTRVRRQFIGVAAEKRKTSDTPEVVMIKAHTRMVRFLSVIGLLLEVVLLINITRHSSSSSTYSLALIRPVINLCVFVLGFMTNTHAAFRLAYIATIGHIIVFATVAEVSFAMVINCMQVEDLKCGDSVLSLSLHTLKLLKHRELVSLFLCPWVALETAYLCVAIGFCSSRYSARRLSLSRPMFNLRAALLSVHPHPSPTKRV</sequence>
<gene>
    <name evidence="2" type="ORF">PHMEG_00011029</name>
</gene>
<keyword evidence="1" id="KW-0812">Transmembrane</keyword>
<dbReference type="OrthoDB" id="69165at2759"/>
<evidence type="ECO:0000256" key="1">
    <source>
        <dbReference type="SAM" id="Phobius"/>
    </source>
</evidence>
<dbReference type="AlphaFoldDB" id="A0A225WCQ9"/>
<evidence type="ECO:0000313" key="3">
    <source>
        <dbReference type="Proteomes" id="UP000198211"/>
    </source>
</evidence>
<keyword evidence="3" id="KW-1185">Reference proteome</keyword>
<dbReference type="EMBL" id="NBNE01001143">
    <property type="protein sequence ID" value="OWZ15342.1"/>
    <property type="molecule type" value="Genomic_DNA"/>
</dbReference>
<protein>
    <submittedName>
        <fullName evidence="2">Uncharacterized protein</fullName>
    </submittedName>
</protein>
<feature type="transmembrane region" description="Helical" evidence="1">
    <location>
        <begin position="12"/>
        <end position="30"/>
    </location>
</feature>
<feature type="transmembrane region" description="Helical" evidence="1">
    <location>
        <begin position="174"/>
        <end position="197"/>
    </location>
</feature>
<evidence type="ECO:0000313" key="2">
    <source>
        <dbReference type="EMBL" id="OWZ15342.1"/>
    </source>
</evidence>
<feature type="transmembrane region" description="Helical" evidence="1">
    <location>
        <begin position="66"/>
        <end position="83"/>
    </location>
</feature>
<reference evidence="3" key="1">
    <citation type="submission" date="2017-03" db="EMBL/GenBank/DDBJ databases">
        <title>Phytopthora megakarya and P. palmivora, two closely related causual agents of cacao black pod achieved similar genome size and gene model numbers by different mechanisms.</title>
        <authorList>
            <person name="Ali S."/>
            <person name="Shao J."/>
            <person name="Larry D.J."/>
            <person name="Kronmiller B."/>
            <person name="Shen D."/>
            <person name="Strem M.D."/>
            <person name="Melnick R.L."/>
            <person name="Guiltinan M.J."/>
            <person name="Tyler B.M."/>
            <person name="Meinhardt L.W."/>
            <person name="Bailey B.A."/>
        </authorList>
    </citation>
    <scope>NUCLEOTIDE SEQUENCE [LARGE SCALE GENOMIC DNA]</scope>
    <source>
        <strain evidence="3">zdho120</strain>
    </source>
</reference>
<dbReference type="Proteomes" id="UP000198211">
    <property type="component" value="Unassembled WGS sequence"/>
</dbReference>
<feature type="transmembrane region" description="Helical" evidence="1">
    <location>
        <begin position="95"/>
        <end position="113"/>
    </location>
</feature>
<organism evidence="2 3">
    <name type="scientific">Phytophthora megakarya</name>
    <dbReference type="NCBI Taxonomy" id="4795"/>
    <lineage>
        <taxon>Eukaryota</taxon>
        <taxon>Sar</taxon>
        <taxon>Stramenopiles</taxon>
        <taxon>Oomycota</taxon>
        <taxon>Peronosporomycetes</taxon>
        <taxon>Peronosporales</taxon>
        <taxon>Peronosporaceae</taxon>
        <taxon>Phytophthora</taxon>
    </lineage>
</organism>